<reference evidence="3 4" key="1">
    <citation type="submission" date="2018-01" db="EMBL/GenBank/DDBJ databases">
        <title>Complete and assembled Genome of Pantoea calida DSM22759T.</title>
        <authorList>
            <person name="Stevens M.J.A."/>
            <person name="Zurfluh K."/>
            <person name="Stephan R."/>
        </authorList>
    </citation>
    <scope>NUCLEOTIDE SEQUENCE [LARGE SCALE GENOMIC DNA]</scope>
    <source>
        <strain evidence="3 4">DSM 22759</strain>
    </source>
</reference>
<evidence type="ECO:0008006" key="5">
    <source>
        <dbReference type="Google" id="ProtNLM"/>
    </source>
</evidence>
<dbReference type="InterPro" id="IPR038713">
    <property type="entry name" value="Terminase_Gp1_N_sf"/>
</dbReference>
<gene>
    <name evidence="3" type="ORF">C2E16_11680</name>
</gene>
<evidence type="ECO:0000313" key="3">
    <source>
        <dbReference type="EMBL" id="AUY25501.1"/>
    </source>
</evidence>
<dbReference type="InterPro" id="IPR005335">
    <property type="entry name" value="Terminase_ssu"/>
</dbReference>
<dbReference type="RefSeq" id="WP_104951504.1">
    <property type="nucleotide sequence ID" value="NZ_CP026378.1"/>
</dbReference>
<dbReference type="Pfam" id="PF03592">
    <property type="entry name" value="Terminase_2"/>
    <property type="match status" value="1"/>
</dbReference>
<dbReference type="InterPro" id="IPR052404">
    <property type="entry name" value="SPP1-like_terminase"/>
</dbReference>
<organism evidence="3 4">
    <name type="scientific">Mixta calida</name>
    <dbReference type="NCBI Taxonomy" id="665913"/>
    <lineage>
        <taxon>Bacteria</taxon>
        <taxon>Pseudomonadati</taxon>
        <taxon>Pseudomonadota</taxon>
        <taxon>Gammaproteobacteria</taxon>
        <taxon>Enterobacterales</taxon>
        <taxon>Erwiniaceae</taxon>
        <taxon>Mixta</taxon>
    </lineage>
</organism>
<evidence type="ECO:0000313" key="4">
    <source>
        <dbReference type="Proteomes" id="UP000237673"/>
    </source>
</evidence>
<proteinExistence type="predicted"/>
<keyword evidence="2" id="KW-0231">Viral genome packaging</keyword>
<keyword evidence="1" id="KW-1188">Viral release from host cell</keyword>
<dbReference type="EMBL" id="CP026378">
    <property type="protein sequence ID" value="AUY25501.1"/>
    <property type="molecule type" value="Genomic_DNA"/>
</dbReference>
<dbReference type="PANTHER" id="PTHR41328:SF2">
    <property type="entry name" value="TERMINASE SMALL SUBUNIT"/>
    <property type="match status" value="1"/>
</dbReference>
<evidence type="ECO:0000256" key="2">
    <source>
        <dbReference type="ARBA" id="ARBA00023219"/>
    </source>
</evidence>
<dbReference type="Proteomes" id="UP000237673">
    <property type="component" value="Chromosome"/>
</dbReference>
<name>A0ABN5HBF8_9GAMM</name>
<sequence>MAKPDWEAIEREYRAGDSSIRALAEKHGVSDTAIRKKAKAEGWEKPAKVRTEGQDEVRIANHNANLRTSAEEIIEDESLAPMQAAFVLEYVKDRNGTQAAIRAGYSEDSASVTASRLLSKAKVKAAVNRQLQAVAERQLITADRVIAEMAAIGFSESPRII</sequence>
<protein>
    <recommendedName>
        <fullName evidence="5">Terminase small subunit</fullName>
    </recommendedName>
</protein>
<evidence type="ECO:0000256" key="1">
    <source>
        <dbReference type="ARBA" id="ARBA00022612"/>
    </source>
</evidence>
<dbReference type="PANTHER" id="PTHR41328">
    <property type="entry name" value="TERMINASE SMALL SUBUNIT-RELATED"/>
    <property type="match status" value="1"/>
</dbReference>
<accession>A0ABN5HBF8</accession>
<dbReference type="Gene3D" id="1.10.10.1400">
    <property type="entry name" value="Terminase, small subunit, N-terminal DNA-binding domain, HTH motif"/>
    <property type="match status" value="1"/>
</dbReference>
<keyword evidence="4" id="KW-1185">Reference proteome</keyword>